<evidence type="ECO:0000256" key="5">
    <source>
        <dbReference type="ARBA" id="ARBA00022552"/>
    </source>
</evidence>
<proteinExistence type="inferred from homology"/>
<feature type="coiled-coil region" evidence="8">
    <location>
        <begin position="52"/>
        <end position="83"/>
    </location>
</feature>
<keyword evidence="4 8" id="KW-0690">Ribosome biogenesis</keyword>
<feature type="compositionally biased region" description="Low complexity" evidence="9">
    <location>
        <begin position="1"/>
        <end position="14"/>
    </location>
</feature>
<dbReference type="Proteomes" id="UP000184300">
    <property type="component" value="Unassembled WGS sequence"/>
</dbReference>
<keyword evidence="6 8" id="KW-0175">Coiled coil</keyword>
<dbReference type="EMBL" id="KV878890">
    <property type="protein sequence ID" value="OJJ88007.1"/>
    <property type="molecule type" value="Genomic_DNA"/>
</dbReference>
<dbReference type="RefSeq" id="XP_022404690.1">
    <property type="nucleotide sequence ID" value="XM_022543220.1"/>
</dbReference>
<comment type="similarity">
    <text evidence="3 8">Belongs to the CGR1 family.</text>
</comment>
<evidence type="ECO:0000256" key="8">
    <source>
        <dbReference type="RuleBase" id="RU363084"/>
    </source>
</evidence>
<keyword evidence="5 8" id="KW-0698">rRNA processing</keyword>
<dbReference type="VEuPathDB" id="FungiDB:ASPGLDRAFT_22794"/>
<comment type="function">
    <text evidence="1 8">Involved in nucleolar integrity and required for processing of the pre-rRNA for the 60S ribosome subunit.</text>
</comment>
<evidence type="ECO:0000256" key="7">
    <source>
        <dbReference type="ARBA" id="ARBA00023242"/>
    </source>
</evidence>
<feature type="compositionally biased region" description="Basic residues" evidence="9">
    <location>
        <begin position="104"/>
        <end position="124"/>
    </location>
</feature>
<dbReference type="OrthoDB" id="3942380at2759"/>
<evidence type="ECO:0000256" key="3">
    <source>
        <dbReference type="ARBA" id="ARBA00007869"/>
    </source>
</evidence>
<dbReference type="AlphaFoldDB" id="A0A1L9VVU1"/>
<dbReference type="GeneID" id="34459481"/>
<keyword evidence="11" id="KW-1185">Reference proteome</keyword>
<feature type="region of interest" description="Disordered" evidence="9">
    <location>
        <begin position="85"/>
        <end position="124"/>
    </location>
</feature>
<organism evidence="10 11">
    <name type="scientific">Aspergillus glaucus CBS 516.65</name>
    <dbReference type="NCBI Taxonomy" id="1160497"/>
    <lineage>
        <taxon>Eukaryota</taxon>
        <taxon>Fungi</taxon>
        <taxon>Dikarya</taxon>
        <taxon>Ascomycota</taxon>
        <taxon>Pezizomycotina</taxon>
        <taxon>Eurotiomycetes</taxon>
        <taxon>Eurotiomycetidae</taxon>
        <taxon>Eurotiales</taxon>
        <taxon>Aspergillaceae</taxon>
        <taxon>Aspergillus</taxon>
        <taxon>Aspergillus subgen. Aspergillus</taxon>
    </lineage>
</organism>
<evidence type="ECO:0000256" key="1">
    <source>
        <dbReference type="ARBA" id="ARBA00004090"/>
    </source>
</evidence>
<keyword evidence="7 8" id="KW-0539">Nucleus</keyword>
<dbReference type="Pfam" id="PF03879">
    <property type="entry name" value="Cgr1"/>
    <property type="match status" value="1"/>
</dbReference>
<sequence>MSTATTAPSTAPAPVKGMRKNANVSGVPAGKNWHDARKPFRPAAGMTSFAKRQELRKQHEAIKEHEKELKEEKEAERQAHIQRIKERRAAKEEKERYDKMAEKMHHKRVERLKRKEKRNKLLNS</sequence>
<evidence type="ECO:0000256" key="4">
    <source>
        <dbReference type="ARBA" id="ARBA00022517"/>
    </source>
</evidence>
<name>A0A1L9VVU1_ASPGL</name>
<dbReference type="STRING" id="1160497.A0A1L9VVU1"/>
<evidence type="ECO:0000313" key="11">
    <source>
        <dbReference type="Proteomes" id="UP000184300"/>
    </source>
</evidence>
<feature type="compositionally biased region" description="Basic and acidic residues" evidence="9">
    <location>
        <begin position="85"/>
        <end position="103"/>
    </location>
</feature>
<accession>A0A1L9VVU1</accession>
<dbReference type="InterPro" id="IPR005579">
    <property type="entry name" value="Cgr1-like"/>
</dbReference>
<evidence type="ECO:0000313" key="10">
    <source>
        <dbReference type="EMBL" id="OJJ88007.1"/>
    </source>
</evidence>
<evidence type="ECO:0000256" key="9">
    <source>
        <dbReference type="SAM" id="MobiDB-lite"/>
    </source>
</evidence>
<gene>
    <name evidence="10" type="ORF">ASPGLDRAFT_22794</name>
</gene>
<evidence type="ECO:0000256" key="6">
    <source>
        <dbReference type="ARBA" id="ARBA00023054"/>
    </source>
</evidence>
<dbReference type="GO" id="GO:0006364">
    <property type="term" value="P:rRNA processing"/>
    <property type="evidence" value="ECO:0007669"/>
    <property type="project" value="UniProtKB-UniRule"/>
</dbReference>
<protein>
    <recommendedName>
        <fullName evidence="8">rRNA-processing protein</fullName>
    </recommendedName>
</protein>
<evidence type="ECO:0000256" key="2">
    <source>
        <dbReference type="ARBA" id="ARBA00004604"/>
    </source>
</evidence>
<reference evidence="11" key="1">
    <citation type="journal article" date="2017" name="Genome Biol.">
        <title>Comparative genomics reveals high biological diversity and specific adaptations in the industrially and medically important fungal genus Aspergillus.</title>
        <authorList>
            <person name="de Vries R.P."/>
            <person name="Riley R."/>
            <person name="Wiebenga A."/>
            <person name="Aguilar-Osorio G."/>
            <person name="Amillis S."/>
            <person name="Uchima C.A."/>
            <person name="Anderluh G."/>
            <person name="Asadollahi M."/>
            <person name="Askin M."/>
            <person name="Barry K."/>
            <person name="Battaglia E."/>
            <person name="Bayram O."/>
            <person name="Benocci T."/>
            <person name="Braus-Stromeyer S.A."/>
            <person name="Caldana C."/>
            <person name="Canovas D."/>
            <person name="Cerqueira G.C."/>
            <person name="Chen F."/>
            <person name="Chen W."/>
            <person name="Choi C."/>
            <person name="Clum A."/>
            <person name="Dos Santos R.A."/>
            <person name="Damasio A.R."/>
            <person name="Diallinas G."/>
            <person name="Emri T."/>
            <person name="Fekete E."/>
            <person name="Flipphi M."/>
            <person name="Freyberg S."/>
            <person name="Gallo A."/>
            <person name="Gournas C."/>
            <person name="Habgood R."/>
            <person name="Hainaut M."/>
            <person name="Harispe M.L."/>
            <person name="Henrissat B."/>
            <person name="Hilden K.S."/>
            <person name="Hope R."/>
            <person name="Hossain A."/>
            <person name="Karabika E."/>
            <person name="Karaffa L."/>
            <person name="Karanyi Z."/>
            <person name="Krasevec N."/>
            <person name="Kuo A."/>
            <person name="Kusch H."/>
            <person name="LaButti K."/>
            <person name="Lagendijk E.L."/>
            <person name="Lapidus A."/>
            <person name="Levasseur A."/>
            <person name="Lindquist E."/>
            <person name="Lipzen A."/>
            <person name="Logrieco A.F."/>
            <person name="MacCabe A."/>
            <person name="Maekelae M.R."/>
            <person name="Malavazi I."/>
            <person name="Melin P."/>
            <person name="Meyer V."/>
            <person name="Mielnichuk N."/>
            <person name="Miskei M."/>
            <person name="Molnar A.P."/>
            <person name="Mule G."/>
            <person name="Ngan C.Y."/>
            <person name="Orejas M."/>
            <person name="Orosz E."/>
            <person name="Ouedraogo J.P."/>
            <person name="Overkamp K.M."/>
            <person name="Park H.-S."/>
            <person name="Perrone G."/>
            <person name="Piumi F."/>
            <person name="Punt P.J."/>
            <person name="Ram A.F."/>
            <person name="Ramon A."/>
            <person name="Rauscher S."/>
            <person name="Record E."/>
            <person name="Riano-Pachon D.M."/>
            <person name="Robert V."/>
            <person name="Roehrig J."/>
            <person name="Ruller R."/>
            <person name="Salamov A."/>
            <person name="Salih N.S."/>
            <person name="Samson R.A."/>
            <person name="Sandor E."/>
            <person name="Sanguinetti M."/>
            <person name="Schuetze T."/>
            <person name="Sepcic K."/>
            <person name="Shelest E."/>
            <person name="Sherlock G."/>
            <person name="Sophianopoulou V."/>
            <person name="Squina F.M."/>
            <person name="Sun H."/>
            <person name="Susca A."/>
            <person name="Todd R.B."/>
            <person name="Tsang A."/>
            <person name="Unkles S.E."/>
            <person name="van de Wiele N."/>
            <person name="van Rossen-Uffink D."/>
            <person name="Oliveira J.V."/>
            <person name="Vesth T.C."/>
            <person name="Visser J."/>
            <person name="Yu J.-H."/>
            <person name="Zhou M."/>
            <person name="Andersen M.R."/>
            <person name="Archer D.B."/>
            <person name="Baker S.E."/>
            <person name="Benoit I."/>
            <person name="Brakhage A.A."/>
            <person name="Braus G.H."/>
            <person name="Fischer R."/>
            <person name="Frisvad J.C."/>
            <person name="Goldman G.H."/>
            <person name="Houbraken J."/>
            <person name="Oakley B."/>
            <person name="Pocsi I."/>
            <person name="Scazzocchio C."/>
            <person name="Seiboth B."/>
            <person name="vanKuyk P.A."/>
            <person name="Wortman J."/>
            <person name="Dyer P.S."/>
            <person name="Grigoriev I.V."/>
        </authorList>
    </citation>
    <scope>NUCLEOTIDE SEQUENCE [LARGE SCALE GENOMIC DNA]</scope>
    <source>
        <strain evidence="11">CBS 516.65</strain>
    </source>
</reference>
<comment type="subcellular location">
    <subcellularLocation>
        <location evidence="2 8">Nucleus</location>
        <location evidence="2 8">Nucleolus</location>
    </subcellularLocation>
</comment>
<dbReference type="GO" id="GO:0005730">
    <property type="term" value="C:nucleolus"/>
    <property type="evidence" value="ECO:0007669"/>
    <property type="project" value="UniProtKB-SubCell"/>
</dbReference>
<feature type="region of interest" description="Disordered" evidence="9">
    <location>
        <begin position="1"/>
        <end position="43"/>
    </location>
</feature>